<proteinExistence type="predicted"/>
<keyword evidence="2" id="KW-1185">Reference proteome</keyword>
<sequence>MSLCFDEVGREIEVLDVTVIDNDILIMAENPIFSEHVSYGDRIRVKVEKDIYYYVETLQKSELVRHSWLLSKEVSESSEIEQIKEAISRMEGRYEQVFGGVLVINVPKDAERAIVSEVNATIEKIDRGGLK</sequence>
<name>A0ABW9XSE3_9BACL</name>
<dbReference type="Proteomes" id="UP000665561">
    <property type="component" value="Unassembled WGS sequence"/>
</dbReference>
<dbReference type="InterPro" id="IPR025361">
    <property type="entry name" value="DUF4265"/>
</dbReference>
<accession>A0ABW9XSE3</accession>
<dbReference type="RefSeq" id="WP_161744208.1">
    <property type="nucleotide sequence ID" value="NZ_JAAAMV010000012.1"/>
</dbReference>
<evidence type="ECO:0000313" key="2">
    <source>
        <dbReference type="Proteomes" id="UP000665561"/>
    </source>
</evidence>
<protein>
    <submittedName>
        <fullName evidence="1">DUF4265 domain-containing protein</fullName>
    </submittedName>
</protein>
<dbReference type="EMBL" id="JAAAMV010000012">
    <property type="protein sequence ID" value="NBD25398.1"/>
    <property type="molecule type" value="Genomic_DNA"/>
</dbReference>
<gene>
    <name evidence="1" type="ORF">GT019_16060</name>
</gene>
<reference evidence="1 2" key="1">
    <citation type="submission" date="2020-01" db="EMBL/GenBank/DDBJ databases">
        <title>Paenibacillus soybeanensis sp. nov. isolated from the nodules of soybean (Glycine max(L.) Merr).</title>
        <authorList>
            <person name="Wang H."/>
        </authorList>
    </citation>
    <scope>NUCLEOTIDE SEQUENCE [LARGE SCALE GENOMIC DNA]</scope>
    <source>
        <strain evidence="1 2">T1</strain>
    </source>
</reference>
<comment type="caution">
    <text evidence="1">The sequence shown here is derived from an EMBL/GenBank/DDBJ whole genome shotgun (WGS) entry which is preliminary data.</text>
</comment>
<dbReference type="Pfam" id="PF14085">
    <property type="entry name" value="DUF4265"/>
    <property type="match status" value="1"/>
</dbReference>
<evidence type="ECO:0000313" key="1">
    <source>
        <dbReference type="EMBL" id="NBD25398.1"/>
    </source>
</evidence>
<organism evidence="1 2">
    <name type="scientific">Paenibacillus glycinis</name>
    <dbReference type="NCBI Taxonomy" id="2697035"/>
    <lineage>
        <taxon>Bacteria</taxon>
        <taxon>Bacillati</taxon>
        <taxon>Bacillota</taxon>
        <taxon>Bacilli</taxon>
        <taxon>Bacillales</taxon>
        <taxon>Paenibacillaceae</taxon>
        <taxon>Paenibacillus</taxon>
    </lineage>
</organism>